<dbReference type="InterPro" id="IPR056119">
    <property type="entry name" value="DUF7702"/>
</dbReference>
<feature type="transmembrane region" description="Helical" evidence="1">
    <location>
        <begin position="193"/>
        <end position="210"/>
    </location>
</feature>
<protein>
    <recommendedName>
        <fullName evidence="2">DUF7702 domain-containing protein</fullName>
    </recommendedName>
</protein>
<feature type="transmembrane region" description="Helical" evidence="1">
    <location>
        <begin position="77"/>
        <end position="96"/>
    </location>
</feature>
<feature type="transmembrane region" description="Helical" evidence="1">
    <location>
        <begin position="230"/>
        <end position="253"/>
    </location>
</feature>
<keyword evidence="1" id="KW-1133">Transmembrane helix</keyword>
<dbReference type="EMBL" id="MU864981">
    <property type="protein sequence ID" value="KAK4461918.1"/>
    <property type="molecule type" value="Genomic_DNA"/>
</dbReference>
<feature type="transmembrane region" description="Helical" evidence="1">
    <location>
        <begin position="6"/>
        <end position="27"/>
    </location>
</feature>
<gene>
    <name evidence="3" type="ORF">QBC42DRAFT_338692</name>
</gene>
<keyword evidence="1" id="KW-0472">Membrane</keyword>
<dbReference type="PANTHER" id="PTHR42109">
    <property type="entry name" value="UNPLACED GENOMIC SCAFFOLD UM_SCAF_CONTIG_1.265, WHOLE GENOME SHOTGUN SEQUENCE"/>
    <property type="match status" value="1"/>
</dbReference>
<evidence type="ECO:0000313" key="4">
    <source>
        <dbReference type="Proteomes" id="UP001321749"/>
    </source>
</evidence>
<dbReference type="Pfam" id="PF24800">
    <property type="entry name" value="DUF7702"/>
    <property type="match status" value="1"/>
</dbReference>
<proteinExistence type="predicted"/>
<reference evidence="3" key="1">
    <citation type="journal article" date="2023" name="Mol. Phylogenet. Evol.">
        <title>Genome-scale phylogeny and comparative genomics of the fungal order Sordariales.</title>
        <authorList>
            <person name="Hensen N."/>
            <person name="Bonometti L."/>
            <person name="Westerberg I."/>
            <person name="Brannstrom I.O."/>
            <person name="Guillou S."/>
            <person name="Cros-Aarteil S."/>
            <person name="Calhoun S."/>
            <person name="Haridas S."/>
            <person name="Kuo A."/>
            <person name="Mondo S."/>
            <person name="Pangilinan J."/>
            <person name="Riley R."/>
            <person name="LaButti K."/>
            <person name="Andreopoulos B."/>
            <person name="Lipzen A."/>
            <person name="Chen C."/>
            <person name="Yan M."/>
            <person name="Daum C."/>
            <person name="Ng V."/>
            <person name="Clum A."/>
            <person name="Steindorff A."/>
            <person name="Ohm R.A."/>
            <person name="Martin F."/>
            <person name="Silar P."/>
            <person name="Natvig D.O."/>
            <person name="Lalanne C."/>
            <person name="Gautier V."/>
            <person name="Ament-Velasquez S.L."/>
            <person name="Kruys A."/>
            <person name="Hutchinson M.I."/>
            <person name="Powell A.J."/>
            <person name="Barry K."/>
            <person name="Miller A.N."/>
            <person name="Grigoriev I.V."/>
            <person name="Debuchy R."/>
            <person name="Gladieux P."/>
            <person name="Hiltunen Thoren M."/>
            <person name="Johannesson H."/>
        </authorList>
    </citation>
    <scope>NUCLEOTIDE SEQUENCE</scope>
    <source>
        <strain evidence="3">PSN324</strain>
    </source>
</reference>
<organism evidence="3 4">
    <name type="scientific">Cladorrhinum samala</name>
    <dbReference type="NCBI Taxonomy" id="585594"/>
    <lineage>
        <taxon>Eukaryota</taxon>
        <taxon>Fungi</taxon>
        <taxon>Dikarya</taxon>
        <taxon>Ascomycota</taxon>
        <taxon>Pezizomycotina</taxon>
        <taxon>Sordariomycetes</taxon>
        <taxon>Sordariomycetidae</taxon>
        <taxon>Sordariales</taxon>
        <taxon>Podosporaceae</taxon>
        <taxon>Cladorrhinum</taxon>
    </lineage>
</organism>
<evidence type="ECO:0000256" key="1">
    <source>
        <dbReference type="SAM" id="Phobius"/>
    </source>
</evidence>
<feature type="transmembrane region" description="Helical" evidence="1">
    <location>
        <begin position="116"/>
        <end position="139"/>
    </location>
</feature>
<feature type="transmembrane region" description="Helical" evidence="1">
    <location>
        <begin position="159"/>
        <end position="181"/>
    </location>
</feature>
<keyword evidence="1" id="KW-0812">Transmembrane</keyword>
<reference evidence="3" key="2">
    <citation type="submission" date="2023-06" db="EMBL/GenBank/DDBJ databases">
        <authorList>
            <consortium name="Lawrence Berkeley National Laboratory"/>
            <person name="Mondo S.J."/>
            <person name="Hensen N."/>
            <person name="Bonometti L."/>
            <person name="Westerberg I."/>
            <person name="Brannstrom I.O."/>
            <person name="Guillou S."/>
            <person name="Cros-Aarteil S."/>
            <person name="Calhoun S."/>
            <person name="Haridas S."/>
            <person name="Kuo A."/>
            <person name="Pangilinan J."/>
            <person name="Riley R."/>
            <person name="Labutti K."/>
            <person name="Andreopoulos B."/>
            <person name="Lipzen A."/>
            <person name="Chen C."/>
            <person name="Yanf M."/>
            <person name="Daum C."/>
            <person name="Ng V."/>
            <person name="Clum A."/>
            <person name="Steindorff A."/>
            <person name="Ohm R."/>
            <person name="Martin F."/>
            <person name="Silar P."/>
            <person name="Natvig D."/>
            <person name="Lalanne C."/>
            <person name="Gautier V."/>
            <person name="Ament-Velasquez S.L."/>
            <person name="Kruys A."/>
            <person name="Hutchinson M.I."/>
            <person name="Powell A.J."/>
            <person name="Barry K."/>
            <person name="Miller A.N."/>
            <person name="Grigoriev I.V."/>
            <person name="Debuchy R."/>
            <person name="Gladieux P."/>
            <person name="Thoren M.H."/>
            <person name="Johannesson H."/>
        </authorList>
    </citation>
    <scope>NUCLEOTIDE SEQUENCE</scope>
    <source>
        <strain evidence="3">PSN324</strain>
    </source>
</reference>
<dbReference type="AlphaFoldDB" id="A0AAV9HNK4"/>
<sequence length="290" mass="30972">MTLSTINSIAAAQLAIYVPLFLISILLAYRHGFRRNAGWLYIVIFSLTRVVASSLQLSTASMKSPPSVGLVVATQVFYSVGVSTLVLALLNLLGRVLESANAAATNTLFKSQHQRLAQFVVFVGLVLGIVGGSMLGGKIEDVMSGKTAQVSTPWESKAGLGLILAGFVAAALGAIACALQFGSVRHEKGERRLLWTLVAVLPFMLVRIVFSCLGTFGSDAKFRSFGRSSSYPWLFLGMAVIMEIIVVVLLEAVGLTLKKKEKKGGTHAAGLSVRRRCTKSSVGCRSDCQE</sequence>
<evidence type="ECO:0000313" key="3">
    <source>
        <dbReference type="EMBL" id="KAK4461918.1"/>
    </source>
</evidence>
<comment type="caution">
    <text evidence="3">The sequence shown here is derived from an EMBL/GenBank/DDBJ whole genome shotgun (WGS) entry which is preliminary data.</text>
</comment>
<feature type="domain" description="DUF7702" evidence="2">
    <location>
        <begin position="4"/>
        <end position="259"/>
    </location>
</feature>
<dbReference type="Proteomes" id="UP001321749">
    <property type="component" value="Unassembled WGS sequence"/>
</dbReference>
<feature type="transmembrane region" description="Helical" evidence="1">
    <location>
        <begin position="39"/>
        <end position="57"/>
    </location>
</feature>
<keyword evidence="4" id="KW-1185">Reference proteome</keyword>
<name>A0AAV9HNK4_9PEZI</name>
<dbReference type="PANTHER" id="PTHR42109:SF2">
    <property type="entry name" value="INTEGRAL MEMBRANE PROTEIN"/>
    <property type="match status" value="1"/>
</dbReference>
<evidence type="ECO:0000259" key="2">
    <source>
        <dbReference type="Pfam" id="PF24800"/>
    </source>
</evidence>
<accession>A0AAV9HNK4</accession>